<keyword evidence="5 7" id="KW-1133">Transmembrane helix</keyword>
<dbReference type="RefSeq" id="WP_155699780.1">
    <property type="nucleotide sequence ID" value="NZ_CP034235.1"/>
</dbReference>
<feature type="domain" description="ABC transmembrane type-1" evidence="8">
    <location>
        <begin position="74"/>
        <end position="265"/>
    </location>
</feature>
<accession>A0A6B8RGV7</accession>
<evidence type="ECO:0000259" key="8">
    <source>
        <dbReference type="PROSITE" id="PS50928"/>
    </source>
</evidence>
<keyword evidence="10" id="KW-1185">Reference proteome</keyword>
<feature type="transmembrane region" description="Helical" evidence="7">
    <location>
        <begin position="12"/>
        <end position="34"/>
    </location>
</feature>
<keyword evidence="2 7" id="KW-0813">Transport</keyword>
<name>A0A6B8RGV7_9BACL</name>
<comment type="subcellular location">
    <subcellularLocation>
        <location evidence="1 7">Cell membrane</location>
        <topology evidence="1 7">Multi-pass membrane protein</topology>
    </subcellularLocation>
</comment>
<dbReference type="Pfam" id="PF00528">
    <property type="entry name" value="BPD_transp_1"/>
    <property type="match status" value="1"/>
</dbReference>
<feature type="transmembrane region" description="Helical" evidence="7">
    <location>
        <begin position="113"/>
        <end position="133"/>
    </location>
</feature>
<dbReference type="InterPro" id="IPR035906">
    <property type="entry name" value="MetI-like_sf"/>
</dbReference>
<dbReference type="PANTHER" id="PTHR43744:SF8">
    <property type="entry name" value="SN-GLYCEROL-3-PHOSPHATE TRANSPORT SYSTEM PERMEASE PROTEIN UGPE"/>
    <property type="match status" value="1"/>
</dbReference>
<dbReference type="InterPro" id="IPR000515">
    <property type="entry name" value="MetI-like"/>
</dbReference>
<dbReference type="OrthoDB" id="2597538at2"/>
<organism evidence="9 10">
    <name type="scientific">Paenibacillus psychroresistens</name>
    <dbReference type="NCBI Taxonomy" id="1778678"/>
    <lineage>
        <taxon>Bacteria</taxon>
        <taxon>Bacillati</taxon>
        <taxon>Bacillota</taxon>
        <taxon>Bacilli</taxon>
        <taxon>Bacillales</taxon>
        <taxon>Paenibacillaceae</taxon>
        <taxon>Paenibacillus</taxon>
    </lineage>
</organism>
<feature type="transmembrane region" description="Helical" evidence="7">
    <location>
        <begin position="194"/>
        <end position="221"/>
    </location>
</feature>
<dbReference type="SUPFAM" id="SSF161098">
    <property type="entry name" value="MetI-like"/>
    <property type="match status" value="1"/>
</dbReference>
<evidence type="ECO:0000256" key="7">
    <source>
        <dbReference type="RuleBase" id="RU363032"/>
    </source>
</evidence>
<evidence type="ECO:0000256" key="1">
    <source>
        <dbReference type="ARBA" id="ARBA00004651"/>
    </source>
</evidence>
<keyword evidence="6 7" id="KW-0472">Membrane</keyword>
<dbReference type="Proteomes" id="UP000426246">
    <property type="component" value="Chromosome"/>
</dbReference>
<dbReference type="EMBL" id="CP034235">
    <property type="protein sequence ID" value="QGQ94772.1"/>
    <property type="molecule type" value="Genomic_DNA"/>
</dbReference>
<keyword evidence="4 7" id="KW-0812">Transmembrane</keyword>
<evidence type="ECO:0000256" key="5">
    <source>
        <dbReference type="ARBA" id="ARBA00022989"/>
    </source>
</evidence>
<gene>
    <name evidence="9" type="ORF">EHS13_07700</name>
</gene>
<evidence type="ECO:0000256" key="3">
    <source>
        <dbReference type="ARBA" id="ARBA00022475"/>
    </source>
</evidence>
<dbReference type="GO" id="GO:0055085">
    <property type="term" value="P:transmembrane transport"/>
    <property type="evidence" value="ECO:0007669"/>
    <property type="project" value="InterPro"/>
</dbReference>
<dbReference type="Gene3D" id="1.10.3720.10">
    <property type="entry name" value="MetI-like"/>
    <property type="match status" value="1"/>
</dbReference>
<dbReference type="KEGG" id="ppsc:EHS13_07700"/>
<feature type="transmembrane region" description="Helical" evidence="7">
    <location>
        <begin position="241"/>
        <end position="265"/>
    </location>
</feature>
<proteinExistence type="inferred from homology"/>
<evidence type="ECO:0000256" key="6">
    <source>
        <dbReference type="ARBA" id="ARBA00023136"/>
    </source>
</evidence>
<evidence type="ECO:0000313" key="9">
    <source>
        <dbReference type="EMBL" id="QGQ94772.1"/>
    </source>
</evidence>
<dbReference type="AlphaFoldDB" id="A0A6B8RGV7"/>
<keyword evidence="3" id="KW-1003">Cell membrane</keyword>
<feature type="transmembrane region" description="Helical" evidence="7">
    <location>
        <begin position="139"/>
        <end position="162"/>
    </location>
</feature>
<protein>
    <submittedName>
        <fullName evidence="9">Carbohydrate ABC transporter permease</fullName>
    </submittedName>
</protein>
<feature type="transmembrane region" description="Helical" evidence="7">
    <location>
        <begin position="78"/>
        <end position="101"/>
    </location>
</feature>
<dbReference type="CDD" id="cd06261">
    <property type="entry name" value="TM_PBP2"/>
    <property type="match status" value="1"/>
</dbReference>
<dbReference type="PROSITE" id="PS50928">
    <property type="entry name" value="ABC_TM1"/>
    <property type="match status" value="1"/>
</dbReference>
<sequence length="280" mass="31082">MKSMRQTIKLNALSSNGFMMIVMLLYLLPLWYAINNGFKQKEFISIHPFTLSGQSFTFENIAQAFKLLHYPTALFNSAFILVLSCAMLVILGSLAAYGILLPNNKLMNNVYTVTVAFISIPVQIAIVPMVLALKQFHLINTFLGVALLYAGTLLPFVIFLYAGFMRTIPKELPESATIDGASSFRIYLQIYMPLLKTITGIILILRGVGIWNDLLIPLIVISKSSMYPLTLNLYVFANSKIGQWDIVFGGTVLVGLPITLFFIVFQKSFIKGIMAGSVKG</sequence>
<comment type="similarity">
    <text evidence="7">Belongs to the binding-protein-dependent transport system permease family.</text>
</comment>
<evidence type="ECO:0000256" key="4">
    <source>
        <dbReference type="ARBA" id="ARBA00022692"/>
    </source>
</evidence>
<evidence type="ECO:0000313" key="10">
    <source>
        <dbReference type="Proteomes" id="UP000426246"/>
    </source>
</evidence>
<dbReference type="PANTHER" id="PTHR43744">
    <property type="entry name" value="ABC TRANSPORTER PERMEASE PROTEIN MG189-RELATED-RELATED"/>
    <property type="match status" value="1"/>
</dbReference>
<reference evidence="10" key="1">
    <citation type="submission" date="2018-11" db="EMBL/GenBank/DDBJ databases">
        <title>Complete genome sequence of Paenibacillus sp. ML311-T8.</title>
        <authorList>
            <person name="Nam Y.-D."/>
            <person name="Kang J."/>
            <person name="Chung W.-H."/>
            <person name="Park Y.S."/>
        </authorList>
    </citation>
    <scope>NUCLEOTIDE SEQUENCE [LARGE SCALE GENOMIC DNA]</scope>
    <source>
        <strain evidence="10">ML311-T8</strain>
    </source>
</reference>
<evidence type="ECO:0000256" key="2">
    <source>
        <dbReference type="ARBA" id="ARBA00022448"/>
    </source>
</evidence>
<dbReference type="GO" id="GO:0005886">
    <property type="term" value="C:plasma membrane"/>
    <property type="evidence" value="ECO:0007669"/>
    <property type="project" value="UniProtKB-SubCell"/>
</dbReference>